<evidence type="ECO:0000256" key="1">
    <source>
        <dbReference type="SAM" id="MobiDB-lite"/>
    </source>
</evidence>
<feature type="compositionally biased region" description="Basic and acidic residues" evidence="1">
    <location>
        <begin position="82"/>
        <end position="101"/>
    </location>
</feature>
<name>A0AAV4IWX4_9GAST</name>
<dbReference type="Proteomes" id="UP000762676">
    <property type="component" value="Unassembled WGS sequence"/>
</dbReference>
<keyword evidence="3" id="KW-1185">Reference proteome</keyword>
<protein>
    <submittedName>
        <fullName evidence="2">Uncharacterized protein</fullName>
    </submittedName>
</protein>
<sequence>MVLPQPRISGERQLGWANGNLAKSGGCFATEKVVRSGNHSIADSSLRCYPSAIPTAASRASDVTTPAVDAPVYKVYRLPPSYRKETSNEKPPRRFTSKDINLEATGKTPRTENHLAASRVENANSEDTGRKTSNEKPFNTSPCQRVDSRLKPVS</sequence>
<accession>A0AAV4IWX4</accession>
<dbReference type="AlphaFoldDB" id="A0AAV4IWX4"/>
<dbReference type="EMBL" id="BMAT01013530">
    <property type="protein sequence ID" value="GFS14625.1"/>
    <property type="molecule type" value="Genomic_DNA"/>
</dbReference>
<organism evidence="2 3">
    <name type="scientific">Elysia marginata</name>
    <dbReference type="NCBI Taxonomy" id="1093978"/>
    <lineage>
        <taxon>Eukaryota</taxon>
        <taxon>Metazoa</taxon>
        <taxon>Spiralia</taxon>
        <taxon>Lophotrochozoa</taxon>
        <taxon>Mollusca</taxon>
        <taxon>Gastropoda</taxon>
        <taxon>Heterobranchia</taxon>
        <taxon>Euthyneura</taxon>
        <taxon>Panpulmonata</taxon>
        <taxon>Sacoglossa</taxon>
        <taxon>Placobranchoidea</taxon>
        <taxon>Plakobranchidae</taxon>
        <taxon>Elysia</taxon>
    </lineage>
</organism>
<gene>
    <name evidence="2" type="ORF">ElyMa_006750500</name>
</gene>
<evidence type="ECO:0000313" key="2">
    <source>
        <dbReference type="EMBL" id="GFS14625.1"/>
    </source>
</evidence>
<feature type="region of interest" description="Disordered" evidence="1">
    <location>
        <begin position="79"/>
        <end position="154"/>
    </location>
</feature>
<reference evidence="2 3" key="1">
    <citation type="journal article" date="2021" name="Elife">
        <title>Chloroplast acquisition without the gene transfer in kleptoplastic sea slugs, Plakobranchus ocellatus.</title>
        <authorList>
            <person name="Maeda T."/>
            <person name="Takahashi S."/>
            <person name="Yoshida T."/>
            <person name="Shimamura S."/>
            <person name="Takaki Y."/>
            <person name="Nagai Y."/>
            <person name="Toyoda A."/>
            <person name="Suzuki Y."/>
            <person name="Arimoto A."/>
            <person name="Ishii H."/>
            <person name="Satoh N."/>
            <person name="Nishiyama T."/>
            <person name="Hasebe M."/>
            <person name="Maruyama T."/>
            <person name="Minagawa J."/>
            <person name="Obokata J."/>
            <person name="Shigenobu S."/>
        </authorList>
    </citation>
    <scope>NUCLEOTIDE SEQUENCE [LARGE SCALE GENOMIC DNA]</scope>
</reference>
<proteinExistence type="predicted"/>
<evidence type="ECO:0000313" key="3">
    <source>
        <dbReference type="Proteomes" id="UP000762676"/>
    </source>
</evidence>
<comment type="caution">
    <text evidence="2">The sequence shown here is derived from an EMBL/GenBank/DDBJ whole genome shotgun (WGS) entry which is preliminary data.</text>
</comment>